<keyword evidence="12" id="KW-1185">Reference proteome</keyword>
<feature type="domain" description="Ig-like" evidence="10">
    <location>
        <begin position="267"/>
        <end position="364"/>
    </location>
</feature>
<dbReference type="SMART" id="SM00369">
    <property type="entry name" value="LRR_TYP"/>
    <property type="match status" value="5"/>
</dbReference>
<feature type="region of interest" description="Disordered" evidence="8">
    <location>
        <begin position="463"/>
        <end position="551"/>
    </location>
</feature>
<proteinExistence type="predicted"/>
<dbReference type="Pfam" id="PF07679">
    <property type="entry name" value="I-set"/>
    <property type="match status" value="1"/>
</dbReference>
<dbReference type="PANTHER" id="PTHR45842">
    <property type="entry name" value="SYNAPTIC ADHESION-LIKE MOLECULE SALM"/>
    <property type="match status" value="1"/>
</dbReference>
<evidence type="ECO:0000256" key="3">
    <source>
        <dbReference type="ARBA" id="ARBA00022737"/>
    </source>
</evidence>
<keyword evidence="4" id="KW-1015">Disulfide bond</keyword>
<feature type="compositionally biased region" description="Polar residues" evidence="8">
    <location>
        <begin position="696"/>
        <end position="707"/>
    </location>
</feature>
<dbReference type="Gene3D" id="3.80.10.10">
    <property type="entry name" value="Ribonuclease Inhibitor"/>
    <property type="match status" value="2"/>
</dbReference>
<feature type="transmembrane region" description="Helical" evidence="9">
    <location>
        <begin position="6"/>
        <end position="25"/>
    </location>
</feature>
<dbReference type="InterPro" id="IPR007110">
    <property type="entry name" value="Ig-like_dom"/>
</dbReference>
<dbReference type="InterPro" id="IPR013098">
    <property type="entry name" value="Ig_I-set"/>
</dbReference>
<evidence type="ECO:0000256" key="4">
    <source>
        <dbReference type="ARBA" id="ARBA00023157"/>
    </source>
</evidence>
<evidence type="ECO:0000313" key="11">
    <source>
        <dbReference type="EMBL" id="KAF2882616.1"/>
    </source>
</evidence>
<feature type="compositionally biased region" description="Basic and acidic residues" evidence="8">
    <location>
        <begin position="511"/>
        <end position="529"/>
    </location>
</feature>
<evidence type="ECO:0000313" key="12">
    <source>
        <dbReference type="Proteomes" id="UP000801492"/>
    </source>
</evidence>
<feature type="compositionally biased region" description="Polar residues" evidence="8">
    <location>
        <begin position="806"/>
        <end position="815"/>
    </location>
</feature>
<dbReference type="InterPro" id="IPR003599">
    <property type="entry name" value="Ig_sub"/>
</dbReference>
<dbReference type="Pfam" id="PF13855">
    <property type="entry name" value="LRR_8"/>
    <property type="match status" value="2"/>
</dbReference>
<dbReference type="AlphaFoldDB" id="A0A8K0G1I0"/>
<dbReference type="EMBL" id="VTPC01090602">
    <property type="protein sequence ID" value="KAF2882616.1"/>
    <property type="molecule type" value="Genomic_DNA"/>
</dbReference>
<keyword evidence="2" id="KW-0732">Signal</keyword>
<name>A0A8K0G1I0_IGNLU</name>
<dbReference type="PROSITE" id="PS50835">
    <property type="entry name" value="IG_LIKE"/>
    <property type="match status" value="1"/>
</dbReference>
<dbReference type="InterPro" id="IPR001611">
    <property type="entry name" value="Leu-rich_rpt"/>
</dbReference>
<evidence type="ECO:0000256" key="7">
    <source>
        <dbReference type="SAM" id="Coils"/>
    </source>
</evidence>
<feature type="coiled-coil region" evidence="7">
    <location>
        <begin position="755"/>
        <end position="789"/>
    </location>
</feature>
<keyword evidence="7" id="KW-0175">Coiled coil</keyword>
<protein>
    <recommendedName>
        <fullName evidence="10">Ig-like domain-containing protein</fullName>
    </recommendedName>
</protein>
<dbReference type="InterPro" id="IPR050467">
    <property type="entry name" value="LRFN"/>
</dbReference>
<evidence type="ECO:0000256" key="1">
    <source>
        <dbReference type="ARBA" id="ARBA00022614"/>
    </source>
</evidence>
<comment type="caution">
    <text evidence="11">The sequence shown here is derived from an EMBL/GenBank/DDBJ whole genome shotgun (WGS) entry which is preliminary data.</text>
</comment>
<dbReference type="GO" id="GO:0071944">
    <property type="term" value="C:cell periphery"/>
    <property type="evidence" value="ECO:0007669"/>
    <property type="project" value="UniProtKB-ARBA"/>
</dbReference>
<dbReference type="Gene3D" id="2.60.40.10">
    <property type="entry name" value="Immunoglobulins"/>
    <property type="match status" value="1"/>
</dbReference>
<gene>
    <name evidence="11" type="ORF">ILUMI_23562</name>
</gene>
<keyword evidence="9" id="KW-1133">Transmembrane helix</keyword>
<accession>A0A8K0G1I0</accession>
<evidence type="ECO:0000256" key="6">
    <source>
        <dbReference type="ARBA" id="ARBA00023319"/>
    </source>
</evidence>
<dbReference type="InterPro" id="IPR000483">
    <property type="entry name" value="Cys-rich_flank_reg_C"/>
</dbReference>
<keyword evidence="1" id="KW-0433">Leucine-rich repeat</keyword>
<dbReference type="OrthoDB" id="643377at2759"/>
<dbReference type="Proteomes" id="UP000801492">
    <property type="component" value="Unassembled WGS sequence"/>
</dbReference>
<dbReference type="InterPro" id="IPR036179">
    <property type="entry name" value="Ig-like_dom_sf"/>
</dbReference>
<evidence type="ECO:0000256" key="5">
    <source>
        <dbReference type="ARBA" id="ARBA00023180"/>
    </source>
</evidence>
<evidence type="ECO:0000256" key="2">
    <source>
        <dbReference type="ARBA" id="ARBA00022729"/>
    </source>
</evidence>
<dbReference type="FunFam" id="2.60.40.10:FF:000032">
    <property type="entry name" value="palladin isoform X1"/>
    <property type="match status" value="1"/>
</dbReference>
<feature type="compositionally biased region" description="Polar residues" evidence="8">
    <location>
        <begin position="829"/>
        <end position="843"/>
    </location>
</feature>
<evidence type="ECO:0000256" key="8">
    <source>
        <dbReference type="SAM" id="MobiDB-lite"/>
    </source>
</evidence>
<dbReference type="SUPFAM" id="SSF52058">
    <property type="entry name" value="L domain-like"/>
    <property type="match status" value="1"/>
</dbReference>
<feature type="compositionally biased region" description="Low complexity" evidence="8">
    <location>
        <begin position="816"/>
        <end position="827"/>
    </location>
</feature>
<keyword evidence="6" id="KW-0393">Immunoglobulin domain</keyword>
<feature type="compositionally biased region" description="Acidic residues" evidence="8">
    <location>
        <begin position="463"/>
        <end position="474"/>
    </location>
</feature>
<keyword evidence="9" id="KW-0472">Membrane</keyword>
<keyword evidence="9" id="KW-0812">Transmembrane</keyword>
<dbReference type="PANTHER" id="PTHR45842:SF12">
    <property type="entry name" value="KEKKON 5, ISOFORM A"/>
    <property type="match status" value="1"/>
</dbReference>
<organism evidence="11 12">
    <name type="scientific">Ignelater luminosus</name>
    <name type="common">Cucubano</name>
    <name type="synonym">Pyrophorus luminosus</name>
    <dbReference type="NCBI Taxonomy" id="2038154"/>
    <lineage>
        <taxon>Eukaryota</taxon>
        <taxon>Metazoa</taxon>
        <taxon>Ecdysozoa</taxon>
        <taxon>Arthropoda</taxon>
        <taxon>Hexapoda</taxon>
        <taxon>Insecta</taxon>
        <taxon>Pterygota</taxon>
        <taxon>Neoptera</taxon>
        <taxon>Endopterygota</taxon>
        <taxon>Coleoptera</taxon>
        <taxon>Polyphaga</taxon>
        <taxon>Elateriformia</taxon>
        <taxon>Elateroidea</taxon>
        <taxon>Elateridae</taxon>
        <taxon>Agrypninae</taxon>
        <taxon>Pyrophorini</taxon>
        <taxon>Ignelater</taxon>
    </lineage>
</organism>
<dbReference type="SMART" id="SM00408">
    <property type="entry name" value="IGc2"/>
    <property type="match status" value="1"/>
</dbReference>
<dbReference type="InterPro" id="IPR032675">
    <property type="entry name" value="LRR_dom_sf"/>
</dbReference>
<sequence length="874" mass="97505">MGPLTFILNLQILFIILSFCTQLLLSDCPRLCECKWKSGKESVICTNANLSSVPLQLDAGTQLLDLTSNNLITVKHDEFSKAGLLNLQKIYISKCRLKNLDRYAFRNLINLVELDLSYNALPAVPSHIFDSIPELRELKLSGNPIQRIMNDAFIHVPQLVKLELSDCKIGTIEVRAFYGLEKSLEWLKLDKNKLTEVKASSFTIFQSLHELDLAENPWNCSCKLRPLREWMLRQNVPFGVPPVCRYPNRLSSKTWDKLELDEFACVPEIIALDPKAHGIEGKNVTLTCHIAGIPEPNVRWLLKNKVIANLSGTPYSNGKKFYVVHLQNNSSDLTILTADVQDAGVYVCAAENKAGRSEASVTLAVSRKPLESSLSKKVLIASILAGLFFVLISCSVALCVCTVRKKQVIQWRNRNCRREDNYEKIEMNHKVVSNLGDKSESAQCELIGVRKNGDYRLVPGAEAEQDVDKEEEGFEVGASAASKGHKEGKSWTSEASGERWNSPELPLLDTDDLHIPRRTIKDGSRDDRRKNSHSTSGIYNQEYIFSPSSNVNPPHIQTHLLKRLENSPLLGYESSASTELSGFVEDDADKKYPDLIEGSSSAHRGSLKAISEGNSISDFSHLYCTLPRKGNVKHKDNWRYCSTDSQFPLLQESRYSSSGGESSNSSQVSSARRLSDTHKHSFSNSSNRVNQRSNSYLNLTLTRQHSSPPSPIRESHPPSSTPLLDINSLDNRVSYRRHIVSPSASPLPTTIANSYDYHAAQLERFLEEYRNLQKELTKMKETCESLSREKTPTTFLDPLLGNSCSPISPASESTNSKLSSIQSSVQSPLMPNSPNSNQTLDSSLSNFGSELSKYLLARNSSPKTFNNSGVFNNN</sequence>
<dbReference type="SMART" id="SM00082">
    <property type="entry name" value="LRRCT"/>
    <property type="match status" value="1"/>
</dbReference>
<dbReference type="FunFam" id="3.80.10.10:FF:000082">
    <property type="entry name" value="Leucine-rich repeat-containing 24"/>
    <property type="match status" value="1"/>
</dbReference>
<keyword evidence="5" id="KW-0325">Glycoprotein</keyword>
<dbReference type="InterPro" id="IPR013783">
    <property type="entry name" value="Ig-like_fold"/>
</dbReference>
<feature type="region of interest" description="Disordered" evidence="8">
    <location>
        <begin position="653"/>
        <end position="724"/>
    </location>
</feature>
<feature type="transmembrane region" description="Helical" evidence="9">
    <location>
        <begin position="378"/>
        <end position="398"/>
    </location>
</feature>
<dbReference type="PROSITE" id="PS51450">
    <property type="entry name" value="LRR"/>
    <property type="match status" value="1"/>
</dbReference>
<reference evidence="11" key="1">
    <citation type="submission" date="2019-08" db="EMBL/GenBank/DDBJ databases">
        <title>The genome of the North American firefly Photinus pyralis.</title>
        <authorList>
            <consortium name="Photinus pyralis genome working group"/>
            <person name="Fallon T.R."/>
            <person name="Sander Lower S.E."/>
            <person name="Weng J.-K."/>
        </authorList>
    </citation>
    <scope>NUCLEOTIDE SEQUENCE</scope>
    <source>
        <strain evidence="11">TRF0915ILg1</strain>
        <tissue evidence="11">Whole body</tissue>
    </source>
</reference>
<evidence type="ECO:0000259" key="10">
    <source>
        <dbReference type="PROSITE" id="PS50835"/>
    </source>
</evidence>
<feature type="compositionally biased region" description="Low complexity" evidence="8">
    <location>
        <begin position="682"/>
        <end position="695"/>
    </location>
</feature>
<dbReference type="SUPFAM" id="SSF48726">
    <property type="entry name" value="Immunoglobulin"/>
    <property type="match status" value="1"/>
</dbReference>
<evidence type="ECO:0000256" key="9">
    <source>
        <dbReference type="SAM" id="Phobius"/>
    </source>
</evidence>
<feature type="region of interest" description="Disordered" evidence="8">
    <location>
        <begin position="806"/>
        <end position="843"/>
    </location>
</feature>
<keyword evidence="3" id="KW-0677">Repeat</keyword>
<dbReference type="InterPro" id="IPR003598">
    <property type="entry name" value="Ig_sub2"/>
</dbReference>
<feature type="compositionally biased region" description="Low complexity" evidence="8">
    <location>
        <begin position="653"/>
        <end position="672"/>
    </location>
</feature>
<dbReference type="SMART" id="SM00409">
    <property type="entry name" value="IG"/>
    <property type="match status" value="1"/>
</dbReference>
<dbReference type="InterPro" id="IPR003591">
    <property type="entry name" value="Leu-rich_rpt_typical-subtyp"/>
</dbReference>